<organism evidence="2 3">
    <name type="scientific">Magnaporthiopsis poae (strain ATCC 64411 / 73-15)</name>
    <name type="common">Kentucky bluegrass fungus</name>
    <name type="synonym">Magnaporthe poae</name>
    <dbReference type="NCBI Taxonomy" id="644358"/>
    <lineage>
        <taxon>Eukaryota</taxon>
        <taxon>Fungi</taxon>
        <taxon>Dikarya</taxon>
        <taxon>Ascomycota</taxon>
        <taxon>Pezizomycotina</taxon>
        <taxon>Sordariomycetes</taxon>
        <taxon>Sordariomycetidae</taxon>
        <taxon>Magnaporthales</taxon>
        <taxon>Magnaporthaceae</taxon>
        <taxon>Magnaporthiopsis</taxon>
    </lineage>
</organism>
<keyword evidence="3" id="KW-1185">Reference proteome</keyword>
<protein>
    <submittedName>
        <fullName evidence="1 2">Uncharacterized protein</fullName>
    </submittedName>
</protein>
<accession>A0A0C4DMB9</accession>
<sequence length="141" mass="14879">MAKFRPTIKIRPPVSARESCFRVVTKPHFCPLRAPAAFSVRANQNPPPAGGKQSLPGRGIATFSRRAPPELPPQAADAGCSLIIAGVTMTSWLGWLGAGDHASHLAFTTGQAQRALTYRPSIGAWGIRAQTPLALPSGSID</sequence>
<dbReference type="EMBL" id="ADBL01000224">
    <property type="status" value="NOT_ANNOTATED_CDS"/>
    <property type="molecule type" value="Genomic_DNA"/>
</dbReference>
<dbReference type="EnsemblFungi" id="MAPG_00924T0">
    <property type="protein sequence ID" value="MAPG_00924T0"/>
    <property type="gene ID" value="MAPG_00924"/>
</dbReference>
<evidence type="ECO:0000313" key="1">
    <source>
        <dbReference type="EMBL" id="KLU81843.1"/>
    </source>
</evidence>
<evidence type="ECO:0000313" key="3">
    <source>
        <dbReference type="Proteomes" id="UP000011715"/>
    </source>
</evidence>
<reference evidence="2" key="4">
    <citation type="journal article" date="2015" name="G3 (Bethesda)">
        <title>Genome sequences of three phytopathogenic species of the Magnaporthaceae family of fungi.</title>
        <authorList>
            <person name="Okagaki L.H."/>
            <person name="Nunes C.C."/>
            <person name="Sailsbery J."/>
            <person name="Clay B."/>
            <person name="Brown D."/>
            <person name="John T."/>
            <person name="Oh Y."/>
            <person name="Young N."/>
            <person name="Fitzgerald M."/>
            <person name="Haas B.J."/>
            <person name="Zeng Q."/>
            <person name="Young S."/>
            <person name="Adiconis X."/>
            <person name="Fan L."/>
            <person name="Levin J.Z."/>
            <person name="Mitchell T.K."/>
            <person name="Okubara P.A."/>
            <person name="Farman M.L."/>
            <person name="Kohn L.M."/>
            <person name="Birren B."/>
            <person name="Ma L.-J."/>
            <person name="Dean R.A."/>
        </authorList>
    </citation>
    <scope>NUCLEOTIDE SEQUENCE</scope>
    <source>
        <strain evidence="2">ATCC 64411 / 73-15</strain>
    </source>
</reference>
<dbReference type="VEuPathDB" id="FungiDB:MAPG_00924"/>
<reference evidence="1" key="1">
    <citation type="submission" date="2010-05" db="EMBL/GenBank/DDBJ databases">
        <title>The Genome Sequence of Magnaporthe poae strain ATCC 64411.</title>
        <authorList>
            <consortium name="The Broad Institute Genome Sequencing Platform"/>
            <consortium name="Broad Institute Genome Sequencing Center for Infectious Disease"/>
            <person name="Ma L.-J."/>
            <person name="Dead R."/>
            <person name="Young S."/>
            <person name="Zeng Q."/>
            <person name="Koehrsen M."/>
            <person name="Alvarado L."/>
            <person name="Berlin A."/>
            <person name="Chapman S.B."/>
            <person name="Chen Z."/>
            <person name="Freedman E."/>
            <person name="Gellesch M."/>
            <person name="Goldberg J."/>
            <person name="Griggs A."/>
            <person name="Gujja S."/>
            <person name="Heilman E.R."/>
            <person name="Heiman D."/>
            <person name="Hepburn T."/>
            <person name="Howarth C."/>
            <person name="Jen D."/>
            <person name="Larson L."/>
            <person name="Mehta T."/>
            <person name="Neiman D."/>
            <person name="Pearson M."/>
            <person name="Roberts A."/>
            <person name="Saif S."/>
            <person name="Shea T."/>
            <person name="Shenoy N."/>
            <person name="Sisk P."/>
            <person name="Stolte C."/>
            <person name="Sykes S."/>
            <person name="Walk T."/>
            <person name="White J."/>
            <person name="Yandava C."/>
            <person name="Haas B."/>
            <person name="Nusbaum C."/>
            <person name="Birren B."/>
        </authorList>
    </citation>
    <scope>NUCLEOTIDE SEQUENCE</scope>
    <source>
        <strain evidence="1">ATCC 64411</strain>
    </source>
</reference>
<dbReference type="Proteomes" id="UP000011715">
    <property type="component" value="Unassembled WGS sequence"/>
</dbReference>
<evidence type="ECO:0000313" key="2">
    <source>
        <dbReference type="EnsemblFungi" id="MAPG_00924T0"/>
    </source>
</evidence>
<reference evidence="3" key="2">
    <citation type="submission" date="2010-05" db="EMBL/GenBank/DDBJ databases">
        <title>The genome sequence of Magnaporthe poae strain ATCC 64411.</title>
        <authorList>
            <person name="Ma L.-J."/>
            <person name="Dead R."/>
            <person name="Young S."/>
            <person name="Zeng Q."/>
            <person name="Koehrsen M."/>
            <person name="Alvarado L."/>
            <person name="Berlin A."/>
            <person name="Chapman S.B."/>
            <person name="Chen Z."/>
            <person name="Freedman E."/>
            <person name="Gellesch M."/>
            <person name="Goldberg J."/>
            <person name="Griggs A."/>
            <person name="Gujja S."/>
            <person name="Heilman E.R."/>
            <person name="Heiman D."/>
            <person name="Hepburn T."/>
            <person name="Howarth C."/>
            <person name="Jen D."/>
            <person name="Larson L."/>
            <person name="Mehta T."/>
            <person name="Neiman D."/>
            <person name="Pearson M."/>
            <person name="Roberts A."/>
            <person name="Saif S."/>
            <person name="Shea T."/>
            <person name="Shenoy N."/>
            <person name="Sisk P."/>
            <person name="Stolte C."/>
            <person name="Sykes S."/>
            <person name="Walk T."/>
            <person name="White J."/>
            <person name="Yandava C."/>
            <person name="Haas B."/>
            <person name="Nusbaum C."/>
            <person name="Birren B."/>
        </authorList>
    </citation>
    <scope>NUCLEOTIDE SEQUENCE [LARGE SCALE GENOMIC DNA]</scope>
    <source>
        <strain evidence="3">ATCC 64411 / 73-15</strain>
    </source>
</reference>
<reference evidence="2" key="5">
    <citation type="submission" date="2015-06" db="UniProtKB">
        <authorList>
            <consortium name="EnsemblFungi"/>
        </authorList>
    </citation>
    <scope>IDENTIFICATION</scope>
    <source>
        <strain evidence="2">ATCC 64411</strain>
    </source>
</reference>
<gene>
    <name evidence="1" type="ORF">MAPG_00924</name>
</gene>
<dbReference type="AlphaFoldDB" id="A0A0C4DMB9"/>
<reference evidence="1" key="3">
    <citation type="submission" date="2011-03" db="EMBL/GenBank/DDBJ databases">
        <title>Annotation of Magnaporthe poae ATCC 64411.</title>
        <authorList>
            <person name="Ma L.-J."/>
            <person name="Dead R."/>
            <person name="Young S.K."/>
            <person name="Zeng Q."/>
            <person name="Gargeya S."/>
            <person name="Fitzgerald M."/>
            <person name="Haas B."/>
            <person name="Abouelleil A."/>
            <person name="Alvarado L."/>
            <person name="Arachchi H.M."/>
            <person name="Berlin A."/>
            <person name="Brown A."/>
            <person name="Chapman S.B."/>
            <person name="Chen Z."/>
            <person name="Dunbar C."/>
            <person name="Freedman E."/>
            <person name="Gearin G."/>
            <person name="Gellesch M."/>
            <person name="Goldberg J."/>
            <person name="Griggs A."/>
            <person name="Gujja S."/>
            <person name="Heiman D."/>
            <person name="Howarth C."/>
            <person name="Larson L."/>
            <person name="Lui A."/>
            <person name="MacDonald P.J.P."/>
            <person name="Mehta T."/>
            <person name="Montmayeur A."/>
            <person name="Murphy C."/>
            <person name="Neiman D."/>
            <person name="Pearson M."/>
            <person name="Priest M."/>
            <person name="Roberts A."/>
            <person name="Saif S."/>
            <person name="Shea T."/>
            <person name="Shenoy N."/>
            <person name="Sisk P."/>
            <person name="Stolte C."/>
            <person name="Sykes S."/>
            <person name="Yandava C."/>
            <person name="Wortman J."/>
            <person name="Nusbaum C."/>
            <person name="Birren B."/>
        </authorList>
    </citation>
    <scope>NUCLEOTIDE SEQUENCE</scope>
    <source>
        <strain evidence="1">ATCC 64411</strain>
    </source>
</reference>
<proteinExistence type="predicted"/>
<name>A0A0C4DMB9_MAGP6</name>
<dbReference type="EMBL" id="GL876966">
    <property type="protein sequence ID" value="KLU81843.1"/>
    <property type="molecule type" value="Genomic_DNA"/>
</dbReference>